<evidence type="ECO:0000256" key="2">
    <source>
        <dbReference type="SAM" id="MobiDB-lite"/>
    </source>
</evidence>
<feature type="compositionally biased region" description="Basic and acidic residues" evidence="2">
    <location>
        <begin position="170"/>
        <end position="200"/>
    </location>
</feature>
<feature type="compositionally biased region" description="Acidic residues" evidence="2">
    <location>
        <begin position="90"/>
        <end position="99"/>
    </location>
</feature>
<reference evidence="3 4" key="2">
    <citation type="submission" date="2016-08" db="EMBL/GenBank/DDBJ databases">
        <title>Pervasive Adenine N6-methylation of Active Genes in Fungi.</title>
        <authorList>
            <consortium name="DOE Joint Genome Institute"/>
            <person name="Mondo S.J."/>
            <person name="Dannebaum R.O."/>
            <person name="Kuo R.C."/>
            <person name="Labutti K."/>
            <person name="Haridas S."/>
            <person name="Kuo A."/>
            <person name="Salamov A."/>
            <person name="Ahrendt S.R."/>
            <person name="Lipzen A."/>
            <person name="Sullivan W."/>
            <person name="Andreopoulos W.B."/>
            <person name="Clum A."/>
            <person name="Lindquist E."/>
            <person name="Daum C."/>
            <person name="Ramamoorthy G.K."/>
            <person name="Gryganskyi A."/>
            <person name="Culley D."/>
            <person name="Magnuson J.K."/>
            <person name="James T.Y."/>
            <person name="O'Malley M.A."/>
            <person name="Stajich J.E."/>
            <person name="Spatafora J.W."/>
            <person name="Visel A."/>
            <person name="Grigoriev I.V."/>
        </authorList>
    </citation>
    <scope>NUCLEOTIDE SEQUENCE [LARGE SCALE GENOMIC DNA]</scope>
    <source>
        <strain evidence="3 4">S4</strain>
    </source>
</reference>
<feature type="region of interest" description="Disordered" evidence="2">
    <location>
        <begin position="132"/>
        <end position="200"/>
    </location>
</feature>
<comment type="caution">
    <text evidence="3">The sequence shown here is derived from an EMBL/GenBank/DDBJ whole genome shotgun (WGS) entry which is preliminary data.</text>
</comment>
<feature type="compositionally biased region" description="Low complexity" evidence="2">
    <location>
        <begin position="14"/>
        <end position="35"/>
    </location>
</feature>
<feature type="compositionally biased region" description="Basic and acidic residues" evidence="2">
    <location>
        <begin position="150"/>
        <end position="162"/>
    </location>
</feature>
<feature type="compositionally biased region" description="Low complexity" evidence="2">
    <location>
        <begin position="132"/>
        <end position="145"/>
    </location>
</feature>
<dbReference type="Proteomes" id="UP000193944">
    <property type="component" value="Unassembled WGS sequence"/>
</dbReference>
<accession>A0A1Y1X9U5</accession>
<dbReference type="OrthoDB" id="10588735at2759"/>
<reference evidence="3 4" key="1">
    <citation type="submission" date="2016-08" db="EMBL/GenBank/DDBJ databases">
        <title>A Parts List for Fungal Cellulosomes Revealed by Comparative Genomics.</title>
        <authorList>
            <consortium name="DOE Joint Genome Institute"/>
            <person name="Haitjema C.H."/>
            <person name="Gilmore S.P."/>
            <person name="Henske J.K."/>
            <person name="Solomon K.V."/>
            <person name="De Groot R."/>
            <person name="Kuo A."/>
            <person name="Mondo S.J."/>
            <person name="Salamov A.A."/>
            <person name="Labutti K."/>
            <person name="Zhao Z."/>
            <person name="Chiniquy J."/>
            <person name="Barry K."/>
            <person name="Brewer H.M."/>
            <person name="Purvine S.O."/>
            <person name="Wright A.T."/>
            <person name="Boxma B."/>
            <person name="Van Alen T."/>
            <person name="Hackstein J.H."/>
            <person name="Baker S.E."/>
            <person name="Grigoriev I.V."/>
            <person name="O'Malley M.A."/>
        </authorList>
    </citation>
    <scope>NUCLEOTIDE SEQUENCE [LARGE SCALE GENOMIC DNA]</scope>
    <source>
        <strain evidence="3 4">S4</strain>
    </source>
</reference>
<sequence length="732" mass="87183">MTSKYYREEKYDKSFSSSISSGSMTIPSSSSSPNIISKDLTIISKTEVPNTSFSENLNNSILDNDSRSILSSSISSIKNLSQEIVKKFDGEEEDDEEEEEIKKEKKEKEKEKNKKVKHILPFSPSSSLLSLLQQNNQQPTPSTPSIKESYSTKDETKNEKNNKKLTLIPVKKERTKDMNLTKNEEDQRKNNNLEKKENGKQEPSFIKSFIDCTLDEYGTCSSMEREVIEKLLMRQVPLLKNYENIINNIETFIEKIIIDMSKNKSREHNELKKSDIIIADFNQKYHDLKEYSNDIKKMNKDLSMEIGKYKKYIKQIHESSNKDKNKNDIKKITNSTTNTIKKAILIYEYLFKENLKFDNYHQINDNNNNNNKEDDEMKKLKHIYKSITKKFQTSLEKEINKISDIRERYHEKVEEQKQELFRIQKKEQEKITERNQQFLKEQQQEQQEQLQKVIEHLKQEINEIQNSKPKKWTEMEFLTKLEDTMKEYNKVDDSCKNIISYELKLLEKTYYIISSDVKNDLERLYRYMSVYQNCIVFLNSVNESENVQNINSIFPSIKQLYQEVKSLNRILKIKDDIYKNDKYDDQQTINNNITSINELKEELTQTRNSLVETEQKYNQLMDENNKISKELESTTSQVESLENNIYNKKKDLKEFLSEHNTLVELYNTVVDEERKKYEMLEDDYNFLKLNYEEFQKRINFLEQENHSLQYKLSSFKRNSTLKRHNKYNICNL</sequence>
<feature type="region of interest" description="Disordered" evidence="2">
    <location>
        <begin position="1"/>
        <end position="35"/>
    </location>
</feature>
<evidence type="ECO:0000313" key="4">
    <source>
        <dbReference type="Proteomes" id="UP000193944"/>
    </source>
</evidence>
<dbReference type="AlphaFoldDB" id="A0A1Y1X9U5"/>
<organism evidence="3 4">
    <name type="scientific">Anaeromyces robustus</name>
    <dbReference type="NCBI Taxonomy" id="1754192"/>
    <lineage>
        <taxon>Eukaryota</taxon>
        <taxon>Fungi</taxon>
        <taxon>Fungi incertae sedis</taxon>
        <taxon>Chytridiomycota</taxon>
        <taxon>Chytridiomycota incertae sedis</taxon>
        <taxon>Neocallimastigomycetes</taxon>
        <taxon>Neocallimastigales</taxon>
        <taxon>Neocallimastigaceae</taxon>
        <taxon>Anaeromyces</taxon>
    </lineage>
</organism>
<evidence type="ECO:0000313" key="3">
    <source>
        <dbReference type="EMBL" id="ORX82551.1"/>
    </source>
</evidence>
<feature type="compositionally biased region" description="Basic and acidic residues" evidence="2">
    <location>
        <begin position="100"/>
        <end position="112"/>
    </location>
</feature>
<feature type="coiled-coil region" evidence="1">
    <location>
        <begin position="596"/>
        <end position="718"/>
    </location>
</feature>
<feature type="coiled-coil region" evidence="1">
    <location>
        <begin position="395"/>
        <end position="467"/>
    </location>
</feature>
<feature type="region of interest" description="Disordered" evidence="2">
    <location>
        <begin position="88"/>
        <end position="119"/>
    </location>
</feature>
<name>A0A1Y1X9U5_9FUNG</name>
<feature type="compositionally biased region" description="Basic and acidic residues" evidence="2">
    <location>
        <begin position="1"/>
        <end position="13"/>
    </location>
</feature>
<protein>
    <submittedName>
        <fullName evidence="3">Uncharacterized protein</fullName>
    </submittedName>
</protein>
<evidence type="ECO:0000256" key="1">
    <source>
        <dbReference type="SAM" id="Coils"/>
    </source>
</evidence>
<dbReference type="EMBL" id="MCFG01000092">
    <property type="protein sequence ID" value="ORX82551.1"/>
    <property type="molecule type" value="Genomic_DNA"/>
</dbReference>
<proteinExistence type="predicted"/>
<dbReference type="STRING" id="1754192.A0A1Y1X9U5"/>
<keyword evidence="1" id="KW-0175">Coiled coil</keyword>
<keyword evidence="4" id="KW-1185">Reference proteome</keyword>
<gene>
    <name evidence="3" type="ORF">BCR32DRAFT_267559</name>
</gene>